<dbReference type="PANTHER" id="PTHR46825:SF9">
    <property type="entry name" value="BETA-LACTAMASE-RELATED DOMAIN-CONTAINING PROTEIN"/>
    <property type="match status" value="1"/>
</dbReference>
<dbReference type="Pfam" id="PF00144">
    <property type="entry name" value="Beta-lactamase"/>
    <property type="match status" value="1"/>
</dbReference>
<dbReference type="PANTHER" id="PTHR46825">
    <property type="entry name" value="D-ALANYL-D-ALANINE-CARBOXYPEPTIDASE/ENDOPEPTIDASE AMPH"/>
    <property type="match status" value="1"/>
</dbReference>
<evidence type="ECO:0000259" key="2">
    <source>
        <dbReference type="Pfam" id="PF00144"/>
    </source>
</evidence>
<proteinExistence type="predicted"/>
<dbReference type="InterPro" id="IPR012338">
    <property type="entry name" value="Beta-lactam/transpept-like"/>
</dbReference>
<gene>
    <name evidence="3" type="ORF">SAMN04490243_2479</name>
</gene>
<accession>A0A1I6HA99</accession>
<dbReference type="InterPro" id="IPR001466">
    <property type="entry name" value="Beta-lactam-related"/>
</dbReference>
<protein>
    <submittedName>
        <fullName evidence="3">CubicO group peptidase, beta-lactamase class C family</fullName>
    </submittedName>
</protein>
<keyword evidence="1" id="KW-0732">Signal</keyword>
<dbReference type="EMBL" id="FOYQ01000002">
    <property type="protein sequence ID" value="SFR51435.1"/>
    <property type="molecule type" value="Genomic_DNA"/>
</dbReference>
<dbReference type="Proteomes" id="UP000199534">
    <property type="component" value="Unassembled WGS sequence"/>
</dbReference>
<dbReference type="RefSeq" id="WP_092982873.1">
    <property type="nucleotide sequence ID" value="NZ_FOYQ01000002.1"/>
</dbReference>
<dbReference type="SUPFAM" id="SSF56601">
    <property type="entry name" value="beta-lactamase/transpeptidase-like"/>
    <property type="match status" value="1"/>
</dbReference>
<organism evidence="3 4">
    <name type="scientific">Robiginitalea myxolifaciens</name>
    <dbReference type="NCBI Taxonomy" id="400055"/>
    <lineage>
        <taxon>Bacteria</taxon>
        <taxon>Pseudomonadati</taxon>
        <taxon>Bacteroidota</taxon>
        <taxon>Flavobacteriia</taxon>
        <taxon>Flavobacteriales</taxon>
        <taxon>Flavobacteriaceae</taxon>
        <taxon>Robiginitalea</taxon>
    </lineage>
</organism>
<feature type="signal peptide" evidence="1">
    <location>
        <begin position="1"/>
        <end position="20"/>
    </location>
</feature>
<evidence type="ECO:0000313" key="3">
    <source>
        <dbReference type="EMBL" id="SFR51435.1"/>
    </source>
</evidence>
<dbReference type="InterPro" id="IPR050491">
    <property type="entry name" value="AmpC-like"/>
</dbReference>
<dbReference type="Gene3D" id="3.40.710.10">
    <property type="entry name" value="DD-peptidase/beta-lactamase superfamily"/>
    <property type="match status" value="1"/>
</dbReference>
<feature type="domain" description="Beta-lactamase-related" evidence="2">
    <location>
        <begin position="39"/>
        <end position="370"/>
    </location>
</feature>
<name>A0A1I6HA99_9FLAO</name>
<reference evidence="3 4" key="1">
    <citation type="submission" date="2016-10" db="EMBL/GenBank/DDBJ databases">
        <authorList>
            <person name="de Groot N.N."/>
        </authorList>
    </citation>
    <scope>NUCLEOTIDE SEQUENCE [LARGE SCALE GENOMIC DNA]</scope>
    <source>
        <strain evidence="3 4">DSM 21019</strain>
    </source>
</reference>
<dbReference type="OrthoDB" id="846150at2"/>
<sequence>MKRVLSFCVTGILFTSLNLAGQDINEQITTELQVHFENSDLPGFCVAIVNENEVLYQEGFGYSNRETGSPFTSKTVLNIGSTSKVVLGAVLVKVIQNKQLTYTSSINEYLPFKVINPHSKETPILIKHLATHTSGITDTKNYGKSYVSADTKMSQTNVHQDFEKFIKSHHKMSLEEFLNNILHPDGEWYKKKNFLKAEPGQVKEYANINAALTGLIIEYATGNSLEASSIEYLFTPLQMSSTTWSLESVAKQQMATRYFPLGQIVPDYSLITYPDGGLYSSVEDLSRFLQELINAFMGKSEILPPPFSNIMLPGDNDDQRIFIGMNPKSKNIGHSGSDPGVQTDLQFNADSKVGRIVVCNVNAEDNEKRYQEYLKIHEIVAKYENLFSKE</sequence>
<dbReference type="AlphaFoldDB" id="A0A1I6HA99"/>
<dbReference type="STRING" id="400055.SAMN04490243_2479"/>
<feature type="chain" id="PRO_5011516301" evidence="1">
    <location>
        <begin position="21"/>
        <end position="390"/>
    </location>
</feature>
<evidence type="ECO:0000313" key="4">
    <source>
        <dbReference type="Proteomes" id="UP000199534"/>
    </source>
</evidence>
<keyword evidence="4" id="KW-1185">Reference proteome</keyword>
<evidence type="ECO:0000256" key="1">
    <source>
        <dbReference type="SAM" id="SignalP"/>
    </source>
</evidence>